<feature type="domain" description="Wall-associated receptor kinase galacturonan-binding" evidence="8">
    <location>
        <begin position="535"/>
        <end position="594"/>
    </location>
</feature>
<accession>A0A6A6LDM9</accession>
<sequence>MISKPQHHVLLFLASFIFFFFIHSYCDNNTSILPRCSTYDCGNGIPIKYPFWHIGDDSSDLCCGYPKFGLSCSNGEPVLKLPNDTYYVKDINYADYTITLVDIDATGQTCPRARQNLTLQNLPLDYTNLDLNLTFYFNCISSPFSFPLSPIGCLGYGKLQSYVIMMENQIDDVEWVGKCEAKVVVTVMKTEIIENDLISGFGGAMNKGFMLDWGTVKYCGVCDDSGGFCGYNKTTAEFLCFCGDGTAHSDRCKDENFFHPIFPSLLSDHRFLFSILSLPRYVYGNELYSNCAPFNCGNISDISYPFWGNNQPEYCGRPGFKIDCKEDVATLDIMSLKYQVIAINPDTQILRIARLDLLTSICPRQYFNTTLNLTLFNYTSNDVVDATLFYNCELSPEALAFNEFSCPINNFPRDAYLMVPTVSRNEFLLGCNISIAIPILARAVQGLLRAELTVIQVLNQGFEVRWILDQVQCGDCLRSGGRCGYNWTVNQFSCFCPDQAYSRTCPSPMPSGSLLNPGETTSEDEFYRECFTPFHCGNLSNLSYPFWGDERPEICGYQGFRLRCQEGPFPVITINDQEFYVKFVNQSTLVMTIARRDLWDDVCPPGNVADIKNTTLNGTPFSYAAELESITLFYDCQNQSTYNIHKFQCPINGEQRDVFYATDALLRDWSQNLPDCNISVEVPAPRAAVDQLIRGGKDALETVLRDGFEVKYTLDPKGDGTNVGSKVGIG</sequence>
<dbReference type="InterPro" id="IPR032872">
    <property type="entry name" value="WAK_assoc_C"/>
</dbReference>
<comment type="subcellular location">
    <subcellularLocation>
        <location evidence="1">Membrane</location>
        <topology evidence="1">Single-pass membrane protein</topology>
    </subcellularLocation>
</comment>
<dbReference type="EC" id="2.7.11.1" evidence="2"/>
<comment type="caution">
    <text evidence="10">The sequence shown here is derived from an EMBL/GenBank/DDBJ whole genome shotgun (WGS) entry which is preliminary data.</text>
</comment>
<dbReference type="GO" id="GO:0016020">
    <property type="term" value="C:membrane"/>
    <property type="evidence" value="ECO:0007669"/>
    <property type="project" value="UniProtKB-SubCell"/>
</dbReference>
<dbReference type="PANTHER" id="PTHR33138">
    <property type="entry name" value="OS01G0690200 PROTEIN"/>
    <property type="match status" value="1"/>
</dbReference>
<evidence type="ECO:0000256" key="2">
    <source>
        <dbReference type="ARBA" id="ARBA00012513"/>
    </source>
</evidence>
<keyword evidence="11" id="KW-1185">Reference proteome</keyword>
<evidence type="ECO:0000256" key="5">
    <source>
        <dbReference type="ARBA" id="ARBA00047899"/>
    </source>
</evidence>
<dbReference type="PANTHER" id="PTHR33138:SF54">
    <property type="entry name" value="OS01G0690900 PROTEIN"/>
    <property type="match status" value="1"/>
</dbReference>
<protein>
    <recommendedName>
        <fullName evidence="2">non-specific serine/threonine protein kinase</fullName>
        <ecNumber evidence="2">2.7.11.1</ecNumber>
    </recommendedName>
</protein>
<feature type="domain" description="Wall-associated receptor kinase galacturonan-binding" evidence="8">
    <location>
        <begin position="36"/>
        <end position="102"/>
    </location>
</feature>
<dbReference type="Proteomes" id="UP000467840">
    <property type="component" value="Chromosome 1"/>
</dbReference>
<feature type="domain" description="Wall-associated receptor kinase C-terminal" evidence="9">
    <location>
        <begin position="161"/>
        <end position="245"/>
    </location>
</feature>
<feature type="signal peptide" evidence="7">
    <location>
        <begin position="1"/>
        <end position="26"/>
    </location>
</feature>
<evidence type="ECO:0000313" key="11">
    <source>
        <dbReference type="Proteomes" id="UP000467840"/>
    </source>
</evidence>
<organism evidence="10 11">
    <name type="scientific">Hevea brasiliensis</name>
    <name type="common">Para rubber tree</name>
    <name type="synonym">Siphonia brasiliensis</name>
    <dbReference type="NCBI Taxonomy" id="3981"/>
    <lineage>
        <taxon>Eukaryota</taxon>
        <taxon>Viridiplantae</taxon>
        <taxon>Streptophyta</taxon>
        <taxon>Embryophyta</taxon>
        <taxon>Tracheophyta</taxon>
        <taxon>Spermatophyta</taxon>
        <taxon>Magnoliopsida</taxon>
        <taxon>eudicotyledons</taxon>
        <taxon>Gunneridae</taxon>
        <taxon>Pentapetalae</taxon>
        <taxon>rosids</taxon>
        <taxon>fabids</taxon>
        <taxon>Malpighiales</taxon>
        <taxon>Euphorbiaceae</taxon>
        <taxon>Crotonoideae</taxon>
        <taxon>Micrandreae</taxon>
        <taxon>Hevea</taxon>
    </lineage>
</organism>
<name>A0A6A6LDM9_HEVBR</name>
<feature type="domain" description="Wall-associated receptor kinase C-terminal" evidence="9">
    <location>
        <begin position="424"/>
        <end position="499"/>
    </location>
</feature>
<gene>
    <name evidence="10" type="ORF">GH714_024941</name>
</gene>
<evidence type="ECO:0000256" key="3">
    <source>
        <dbReference type="ARBA" id="ARBA00022729"/>
    </source>
</evidence>
<evidence type="ECO:0000256" key="4">
    <source>
        <dbReference type="ARBA" id="ARBA00023180"/>
    </source>
</evidence>
<dbReference type="Pfam" id="PF14380">
    <property type="entry name" value="WAK_assoc"/>
    <property type="match status" value="2"/>
</dbReference>
<proteinExistence type="predicted"/>
<reference evidence="10 11" key="1">
    <citation type="journal article" date="2020" name="Mol. Plant">
        <title>The Chromosome-Based Rubber Tree Genome Provides New Insights into Spurge Genome Evolution and Rubber Biosynthesis.</title>
        <authorList>
            <person name="Liu J."/>
            <person name="Shi C."/>
            <person name="Shi C.C."/>
            <person name="Li W."/>
            <person name="Zhang Q.J."/>
            <person name="Zhang Y."/>
            <person name="Li K."/>
            <person name="Lu H.F."/>
            <person name="Shi C."/>
            <person name="Zhu S.T."/>
            <person name="Xiao Z.Y."/>
            <person name="Nan H."/>
            <person name="Yue Y."/>
            <person name="Zhu X.G."/>
            <person name="Wu Y."/>
            <person name="Hong X.N."/>
            <person name="Fan G.Y."/>
            <person name="Tong Y."/>
            <person name="Zhang D."/>
            <person name="Mao C.L."/>
            <person name="Liu Y.L."/>
            <person name="Hao S.J."/>
            <person name="Liu W.Q."/>
            <person name="Lv M.Q."/>
            <person name="Zhang H.B."/>
            <person name="Liu Y."/>
            <person name="Hu-Tang G.R."/>
            <person name="Wang J.P."/>
            <person name="Wang J.H."/>
            <person name="Sun Y.H."/>
            <person name="Ni S.B."/>
            <person name="Chen W.B."/>
            <person name="Zhang X.C."/>
            <person name="Jiao Y.N."/>
            <person name="Eichler E.E."/>
            <person name="Li G.H."/>
            <person name="Liu X."/>
            <person name="Gao L.Z."/>
        </authorList>
    </citation>
    <scope>NUCLEOTIDE SEQUENCE [LARGE SCALE GENOMIC DNA]</scope>
    <source>
        <strain evidence="11">cv. GT1</strain>
        <tissue evidence="10">Leaf</tissue>
    </source>
</reference>
<evidence type="ECO:0000256" key="1">
    <source>
        <dbReference type="ARBA" id="ARBA00004167"/>
    </source>
</evidence>
<feature type="chain" id="PRO_5025441931" description="non-specific serine/threonine protein kinase" evidence="7">
    <location>
        <begin position="27"/>
        <end position="730"/>
    </location>
</feature>
<comment type="catalytic activity">
    <reaction evidence="5">
        <text>L-threonyl-[protein] + ATP = O-phospho-L-threonyl-[protein] + ADP + H(+)</text>
        <dbReference type="Rhea" id="RHEA:46608"/>
        <dbReference type="Rhea" id="RHEA-COMP:11060"/>
        <dbReference type="Rhea" id="RHEA-COMP:11605"/>
        <dbReference type="ChEBI" id="CHEBI:15378"/>
        <dbReference type="ChEBI" id="CHEBI:30013"/>
        <dbReference type="ChEBI" id="CHEBI:30616"/>
        <dbReference type="ChEBI" id="CHEBI:61977"/>
        <dbReference type="ChEBI" id="CHEBI:456216"/>
        <dbReference type="EC" id="2.7.11.1"/>
    </reaction>
</comment>
<evidence type="ECO:0000259" key="8">
    <source>
        <dbReference type="Pfam" id="PF13947"/>
    </source>
</evidence>
<dbReference type="GO" id="GO:0004674">
    <property type="term" value="F:protein serine/threonine kinase activity"/>
    <property type="evidence" value="ECO:0007669"/>
    <property type="project" value="UniProtKB-EC"/>
</dbReference>
<dbReference type="EMBL" id="JAAGAX010000011">
    <property type="protein sequence ID" value="KAF2298687.1"/>
    <property type="molecule type" value="Genomic_DNA"/>
</dbReference>
<dbReference type="Pfam" id="PF13947">
    <property type="entry name" value="GUB_WAK_bind"/>
    <property type="match status" value="3"/>
</dbReference>
<keyword evidence="4" id="KW-0325">Glycoprotein</keyword>
<dbReference type="GO" id="GO:0030247">
    <property type="term" value="F:polysaccharide binding"/>
    <property type="evidence" value="ECO:0007669"/>
    <property type="project" value="InterPro"/>
</dbReference>
<evidence type="ECO:0000256" key="7">
    <source>
        <dbReference type="SAM" id="SignalP"/>
    </source>
</evidence>
<evidence type="ECO:0000259" key="9">
    <source>
        <dbReference type="Pfam" id="PF14380"/>
    </source>
</evidence>
<dbReference type="AlphaFoldDB" id="A0A6A6LDM9"/>
<dbReference type="InterPro" id="IPR025287">
    <property type="entry name" value="WAK_GUB"/>
</dbReference>
<keyword evidence="3 7" id="KW-0732">Signal</keyword>
<comment type="catalytic activity">
    <reaction evidence="6">
        <text>L-seryl-[protein] + ATP = O-phospho-L-seryl-[protein] + ADP + H(+)</text>
        <dbReference type="Rhea" id="RHEA:17989"/>
        <dbReference type="Rhea" id="RHEA-COMP:9863"/>
        <dbReference type="Rhea" id="RHEA-COMP:11604"/>
        <dbReference type="ChEBI" id="CHEBI:15378"/>
        <dbReference type="ChEBI" id="CHEBI:29999"/>
        <dbReference type="ChEBI" id="CHEBI:30616"/>
        <dbReference type="ChEBI" id="CHEBI:83421"/>
        <dbReference type="ChEBI" id="CHEBI:456216"/>
        <dbReference type="EC" id="2.7.11.1"/>
    </reaction>
</comment>
<feature type="domain" description="Wall-associated receptor kinase galacturonan-binding" evidence="8">
    <location>
        <begin position="291"/>
        <end position="354"/>
    </location>
</feature>
<evidence type="ECO:0000256" key="6">
    <source>
        <dbReference type="ARBA" id="ARBA00048679"/>
    </source>
</evidence>
<evidence type="ECO:0000313" key="10">
    <source>
        <dbReference type="EMBL" id="KAF2298687.1"/>
    </source>
</evidence>